<dbReference type="InterPro" id="IPR035959">
    <property type="entry name" value="RutC-like_sf"/>
</dbReference>
<sequence length="121" mass="13059">MSKQCFGTSHVPLSPAVRAGDFVYVSGQVPVDGDGKVVKGGIDEQAEQVLRNVKAALALAGCGMDDVVKTTVWLEDKRDFAAFNAVYARHFPKNPPARTTVQSPLMIDIKIEIEAVAYRPA</sequence>
<dbReference type="PANTHER" id="PTHR11803:SF58">
    <property type="entry name" value="PROTEIN HMF1-RELATED"/>
    <property type="match status" value="1"/>
</dbReference>
<evidence type="ECO:0000313" key="3">
    <source>
        <dbReference type="Proteomes" id="UP000241229"/>
    </source>
</evidence>
<comment type="similarity">
    <text evidence="1">Belongs to the RutC family.</text>
</comment>
<dbReference type="Gene3D" id="3.30.1330.40">
    <property type="entry name" value="RutC-like"/>
    <property type="match status" value="1"/>
</dbReference>
<evidence type="ECO:0000256" key="1">
    <source>
        <dbReference type="ARBA" id="ARBA00010552"/>
    </source>
</evidence>
<dbReference type="PANTHER" id="PTHR11803">
    <property type="entry name" value="2-IMINOBUTANOATE/2-IMINOPROPANOATE DEAMINASE RIDA"/>
    <property type="match status" value="1"/>
</dbReference>
<dbReference type="EMBL" id="PXYK01000005">
    <property type="protein sequence ID" value="PSJ63469.1"/>
    <property type="molecule type" value="Genomic_DNA"/>
</dbReference>
<dbReference type="Proteomes" id="UP000241229">
    <property type="component" value="Unassembled WGS sequence"/>
</dbReference>
<dbReference type="InterPro" id="IPR006175">
    <property type="entry name" value="YjgF/YER057c/UK114"/>
</dbReference>
<name>A0A2P7SLV6_9HYPH</name>
<dbReference type="CDD" id="cd00448">
    <property type="entry name" value="YjgF_YER057c_UK114_family"/>
    <property type="match status" value="1"/>
</dbReference>
<reference evidence="2 3" key="1">
    <citation type="submission" date="2018-03" db="EMBL/GenBank/DDBJ databases">
        <title>The draft genome of Mesorhizobium sp. 6GN-30.</title>
        <authorList>
            <person name="Liu L."/>
            <person name="Li L."/>
            <person name="Wang T."/>
            <person name="Zhang X."/>
            <person name="Liang L."/>
        </authorList>
    </citation>
    <scope>NUCLEOTIDE SEQUENCE [LARGE SCALE GENOMIC DNA]</scope>
    <source>
        <strain evidence="2 3">6GN30</strain>
    </source>
</reference>
<dbReference type="InterPro" id="IPR006056">
    <property type="entry name" value="RidA"/>
</dbReference>
<comment type="caution">
    <text evidence="2">The sequence shown here is derived from an EMBL/GenBank/DDBJ whole genome shotgun (WGS) entry which is preliminary data.</text>
</comment>
<dbReference type="AlphaFoldDB" id="A0A2P7SLV6"/>
<proteinExistence type="inferred from homology"/>
<gene>
    <name evidence="2" type="ORF">C7I84_06650</name>
</gene>
<dbReference type="GO" id="GO:0019239">
    <property type="term" value="F:deaminase activity"/>
    <property type="evidence" value="ECO:0007669"/>
    <property type="project" value="TreeGrafter"/>
</dbReference>
<accession>A0A2P7SLV6</accession>
<evidence type="ECO:0000313" key="2">
    <source>
        <dbReference type="EMBL" id="PSJ63469.1"/>
    </source>
</evidence>
<dbReference type="NCBIfam" id="TIGR00004">
    <property type="entry name" value="Rid family detoxifying hydrolase"/>
    <property type="match status" value="1"/>
</dbReference>
<protein>
    <recommendedName>
        <fullName evidence="4">RidA family protein</fullName>
    </recommendedName>
</protein>
<dbReference type="GO" id="GO:0005829">
    <property type="term" value="C:cytosol"/>
    <property type="evidence" value="ECO:0007669"/>
    <property type="project" value="TreeGrafter"/>
</dbReference>
<dbReference type="OrthoDB" id="9808943at2"/>
<dbReference type="RefSeq" id="WP_106771531.1">
    <property type="nucleotide sequence ID" value="NZ_PXYK01000005.1"/>
</dbReference>
<keyword evidence="3" id="KW-1185">Reference proteome</keyword>
<evidence type="ECO:0008006" key="4">
    <source>
        <dbReference type="Google" id="ProtNLM"/>
    </source>
</evidence>
<dbReference type="Pfam" id="PF01042">
    <property type="entry name" value="Ribonuc_L-PSP"/>
    <property type="match status" value="1"/>
</dbReference>
<organism evidence="2 3">
    <name type="scientific">Kumtagia ephedrae</name>
    <dbReference type="NCBI Taxonomy" id="2116701"/>
    <lineage>
        <taxon>Bacteria</taxon>
        <taxon>Pseudomonadati</taxon>
        <taxon>Pseudomonadota</taxon>
        <taxon>Alphaproteobacteria</taxon>
        <taxon>Hyphomicrobiales</taxon>
        <taxon>Phyllobacteriaceae</taxon>
        <taxon>Kumtagia</taxon>
    </lineage>
</organism>
<dbReference type="FunFam" id="3.30.1330.40:FF:000001">
    <property type="entry name" value="L-PSP family endoribonuclease"/>
    <property type="match status" value="1"/>
</dbReference>
<dbReference type="SUPFAM" id="SSF55298">
    <property type="entry name" value="YjgF-like"/>
    <property type="match status" value="1"/>
</dbReference>